<dbReference type="OrthoDB" id="6372431at2759"/>
<dbReference type="CDD" id="cd24040">
    <property type="entry name" value="ASKHA_NBD_GDA1"/>
    <property type="match status" value="1"/>
</dbReference>
<dbReference type="GO" id="GO:0004382">
    <property type="term" value="F:GDP phosphatase activity"/>
    <property type="evidence" value="ECO:0007669"/>
    <property type="project" value="UniProtKB-EC"/>
</dbReference>
<evidence type="ECO:0000256" key="9">
    <source>
        <dbReference type="SAM" id="MobiDB-lite"/>
    </source>
</evidence>
<evidence type="ECO:0000256" key="5">
    <source>
        <dbReference type="ARBA" id="ARBA00038903"/>
    </source>
</evidence>
<dbReference type="PANTHER" id="PTHR11782">
    <property type="entry name" value="ADENOSINE/GUANOSINE DIPHOSPHATASE"/>
    <property type="match status" value="1"/>
</dbReference>
<evidence type="ECO:0000256" key="6">
    <source>
        <dbReference type="PIRSR" id="PIRSR600407-1"/>
    </source>
</evidence>
<dbReference type="GO" id="GO:0006487">
    <property type="term" value="P:protein N-linked glycosylation"/>
    <property type="evidence" value="ECO:0007669"/>
    <property type="project" value="TreeGrafter"/>
</dbReference>
<protein>
    <recommendedName>
        <fullName evidence="5">guanosine-diphosphatase</fullName>
        <ecNumber evidence="5">3.6.1.42</ecNumber>
    </recommendedName>
</protein>
<dbReference type="FunCoup" id="A0A165IJA2">
    <property type="interactions" value="185"/>
</dbReference>
<dbReference type="GO" id="GO:0017111">
    <property type="term" value="F:ribonucleoside triphosphate phosphatase activity"/>
    <property type="evidence" value="ECO:0007669"/>
    <property type="project" value="TreeGrafter"/>
</dbReference>
<dbReference type="GO" id="GO:0000139">
    <property type="term" value="C:Golgi membrane"/>
    <property type="evidence" value="ECO:0007669"/>
    <property type="project" value="UniProtKB-SubCell"/>
</dbReference>
<dbReference type="GO" id="GO:0005524">
    <property type="term" value="F:ATP binding"/>
    <property type="evidence" value="ECO:0007669"/>
    <property type="project" value="UniProtKB-KW"/>
</dbReference>
<evidence type="ECO:0000256" key="4">
    <source>
        <dbReference type="ARBA" id="ARBA00037742"/>
    </source>
</evidence>
<feature type="compositionally biased region" description="Polar residues" evidence="9">
    <location>
        <begin position="33"/>
        <end position="42"/>
    </location>
</feature>
<keyword evidence="3 8" id="KW-0378">Hydrolase</keyword>
<dbReference type="STRING" id="1353952.A0A165IJA2"/>
<proteinExistence type="inferred from homology"/>
<organism evidence="10 11">
    <name type="scientific">Calocera cornea HHB12733</name>
    <dbReference type="NCBI Taxonomy" id="1353952"/>
    <lineage>
        <taxon>Eukaryota</taxon>
        <taxon>Fungi</taxon>
        <taxon>Dikarya</taxon>
        <taxon>Basidiomycota</taxon>
        <taxon>Agaricomycotina</taxon>
        <taxon>Dacrymycetes</taxon>
        <taxon>Dacrymycetales</taxon>
        <taxon>Dacrymycetaceae</taxon>
        <taxon>Calocera</taxon>
    </lineage>
</organism>
<evidence type="ECO:0000256" key="3">
    <source>
        <dbReference type="ARBA" id="ARBA00022801"/>
    </source>
</evidence>
<accession>A0A165IJA2</accession>
<dbReference type="GO" id="GO:0045134">
    <property type="term" value="F:UDP phosphatase activity"/>
    <property type="evidence" value="ECO:0007669"/>
    <property type="project" value="TreeGrafter"/>
</dbReference>
<feature type="compositionally biased region" description="Acidic residues" evidence="9">
    <location>
        <begin position="1"/>
        <end position="12"/>
    </location>
</feature>
<keyword evidence="11" id="KW-1185">Reference proteome</keyword>
<dbReference type="AlphaFoldDB" id="A0A165IJA2"/>
<evidence type="ECO:0000256" key="2">
    <source>
        <dbReference type="ARBA" id="ARBA00009283"/>
    </source>
</evidence>
<reference evidence="10 11" key="1">
    <citation type="journal article" date="2016" name="Mol. Biol. Evol.">
        <title>Comparative Genomics of Early-Diverging Mushroom-Forming Fungi Provides Insights into the Origins of Lignocellulose Decay Capabilities.</title>
        <authorList>
            <person name="Nagy L.G."/>
            <person name="Riley R."/>
            <person name="Tritt A."/>
            <person name="Adam C."/>
            <person name="Daum C."/>
            <person name="Floudas D."/>
            <person name="Sun H."/>
            <person name="Yadav J.S."/>
            <person name="Pangilinan J."/>
            <person name="Larsson K.H."/>
            <person name="Matsuura K."/>
            <person name="Barry K."/>
            <person name="Labutti K."/>
            <person name="Kuo R."/>
            <person name="Ohm R.A."/>
            <person name="Bhattacharya S.S."/>
            <person name="Shirouzu T."/>
            <person name="Yoshinaga Y."/>
            <person name="Martin F.M."/>
            <person name="Grigoriev I.V."/>
            <person name="Hibbett D.S."/>
        </authorList>
    </citation>
    <scope>NUCLEOTIDE SEQUENCE [LARGE SCALE GENOMIC DNA]</scope>
    <source>
        <strain evidence="10 11">HHB12733</strain>
    </source>
</reference>
<dbReference type="EMBL" id="KV423929">
    <property type="protein sequence ID" value="KZT60644.1"/>
    <property type="molecule type" value="Genomic_DNA"/>
</dbReference>
<dbReference type="EC" id="3.6.1.42" evidence="5"/>
<feature type="active site" description="Proton acceptor" evidence="6">
    <location>
        <position position="173"/>
    </location>
</feature>
<keyword evidence="7" id="KW-0067">ATP-binding</keyword>
<dbReference type="PROSITE" id="PS01238">
    <property type="entry name" value="GDA1_CD39_NTPASE"/>
    <property type="match status" value="1"/>
</dbReference>
<dbReference type="InterPro" id="IPR000407">
    <property type="entry name" value="GDA1_CD39_NTPase"/>
</dbReference>
<evidence type="ECO:0000256" key="1">
    <source>
        <dbReference type="ARBA" id="ARBA00004323"/>
    </source>
</evidence>
<comment type="function">
    <text evidence="4">After transfer of sugars to endogenous macromolecular acceptors, the enzyme converts nucleoside diphosphates to nucleoside monophosphates which in turn exit the Golgi lumen in a coupled antiporter reaction, allowing entry of additional nucleotide sugar from the cytosol.</text>
</comment>
<dbReference type="Gene3D" id="3.30.420.40">
    <property type="match status" value="1"/>
</dbReference>
<evidence type="ECO:0000256" key="7">
    <source>
        <dbReference type="PIRSR" id="PIRSR600407-2"/>
    </source>
</evidence>
<comment type="similarity">
    <text evidence="2 8">Belongs to the GDA1/CD39 NTPase family.</text>
</comment>
<dbReference type="GO" id="GO:0009134">
    <property type="term" value="P:nucleoside diphosphate catabolic process"/>
    <property type="evidence" value="ECO:0007669"/>
    <property type="project" value="TreeGrafter"/>
</dbReference>
<name>A0A165IJA2_9BASI</name>
<evidence type="ECO:0000313" key="10">
    <source>
        <dbReference type="EMBL" id="KZT60644.1"/>
    </source>
</evidence>
<dbReference type="Gene3D" id="3.30.420.150">
    <property type="entry name" value="Exopolyphosphatase. Domain 2"/>
    <property type="match status" value="1"/>
</dbReference>
<comment type="subcellular location">
    <subcellularLocation>
        <location evidence="1">Golgi apparatus membrane</location>
        <topology evidence="1">Single-pass type II membrane protein</topology>
    </subcellularLocation>
</comment>
<dbReference type="PANTHER" id="PTHR11782:SF83">
    <property type="entry name" value="GUANOSINE-DIPHOSPHATASE"/>
    <property type="match status" value="1"/>
</dbReference>
<evidence type="ECO:0000313" key="11">
    <source>
        <dbReference type="Proteomes" id="UP000076842"/>
    </source>
</evidence>
<feature type="region of interest" description="Disordered" evidence="9">
    <location>
        <begin position="1"/>
        <end position="42"/>
    </location>
</feature>
<gene>
    <name evidence="10" type="ORF">CALCODRAFT_429046</name>
</gene>
<dbReference type="InParanoid" id="A0A165IJA2"/>
<feature type="binding site" evidence="7">
    <location>
        <begin position="206"/>
        <end position="210"/>
    </location>
    <ligand>
        <name>ATP</name>
        <dbReference type="ChEBI" id="CHEBI:30616"/>
    </ligand>
</feature>
<sequence length="478" mass="51920">MDDDDDDAEDDLPAAAYGPHRTGPSSYEEDTDPSSTVHCSSPSPGKALVQYALMLDAGSTGSRIHVYKFHNCAASPALEWEVFRQTRPGLSSYAGNPQGAAASLDELMDEAVRVVPERLRKCTPVAVKATAGLRLLGARESAEILQAVEQRLRTRYPFTVVEDGVVIMDGKDEGVYAWITANYLLGTIGSSAPSTPSTYAVLDLGGASTQIVFEPRFGTSTPDSALEDGDHKYTLHFSGRTHTLYQHSYLGYGLMQARRHVHNLVGFMWDFGKDGGRGLAELEEVGNPCLARGTRRIVELEVAERTNVTMLGADVGSFEGCNRIVELVMAKDAICHVKPCAFNGVYQPSILDTFPKGGILVLSYFYDRITPLLPALPTEYTPRTLPISTIADLATRVCAGPSSWAEHFAHLGSEVLDELAGRPEWCLDLTFQHALLRLGYEFAGGREIRTEKKVEGVELGWALGATIAMLDGDLVCTV</sequence>
<dbReference type="Pfam" id="PF01150">
    <property type="entry name" value="GDA1_CD39"/>
    <property type="match status" value="1"/>
</dbReference>
<keyword evidence="7" id="KW-0547">Nucleotide-binding</keyword>
<dbReference type="Proteomes" id="UP000076842">
    <property type="component" value="Unassembled WGS sequence"/>
</dbReference>
<evidence type="ECO:0000256" key="8">
    <source>
        <dbReference type="RuleBase" id="RU003833"/>
    </source>
</evidence>